<feature type="compositionally biased region" description="Polar residues" evidence="1">
    <location>
        <begin position="367"/>
        <end position="379"/>
    </location>
</feature>
<feature type="compositionally biased region" description="Polar residues" evidence="1">
    <location>
        <begin position="439"/>
        <end position="448"/>
    </location>
</feature>
<name>A0A317WJD4_9EURO</name>
<feature type="region of interest" description="Disordered" evidence="1">
    <location>
        <begin position="214"/>
        <end position="264"/>
    </location>
</feature>
<sequence>MAFFFICPRFRRYWRSSDSPDPDHAYQLRAANPPPDGDPEGHSSSRDDAFRPGHHRGSSGLSDKLRKRFSREAKDPRGRPRRTQKKSGASGFLFSSRPANGKGVVTPDGLGSSLMSERGYDSDAQFISTPQPASYAREHLGNSRFAQEATSPLRQPLWEMEQESPYEQGDDALMDYTVKGGSPTAMRSPNQTSWATLSSHSSSVCHGAEDGWHRARVTRPPRGPGGSPVQSRVRNGPMYPQQQGYRPLRRPTPDSCTPGRFSQNSTTHCPVLVSPAHSPEHATHLSPVPFSYTTSAESMTGPVSQISIKKRRRQQPPVGPASDGCSVHLADMNIPTVLGSHSPSPQVLSPKPSLDENRWAPNAGTWGASQNFYDSSGSPTGRAHLNATGPRFRGPPMNQASSCYSQKTGFSSASGPNHSVDSRFQSQFTSQPFAREPSPSFSYSSQAQEPPLANYHRPGVADSHGSGKPEMQKSNFTERFESDRSLASHGQQGGTGMSPASPRNVSVGWMSGGRRLGYGYTMVPANDGADHPSQGIQDSLQTDSCQAAPAEKGRPEMPMNADKEAKGHNRKASDKTGEPGLDISSIMNRMHLRSLSSALSEVTSGDFRKGSLLEKISKRKKDQSDTNADTKNPWDFCSWVDPNRSLSEQQSPQKSPSVSTKSTQGRTLSRWETLRRTGSLWTKGHSVSAIARGIEAKAHAKSAAPGGRYPVARRKDRQVMKFRVLDRNHRAHSADDAVPFVPVEHSDESPSSPRSQDEEQVDEEQITHADNHATEKDQPNPSDNSGQGVNADEWEDCQEMASITN</sequence>
<feature type="compositionally biased region" description="Polar residues" evidence="1">
    <location>
        <begin position="779"/>
        <end position="788"/>
    </location>
</feature>
<feature type="region of interest" description="Disordered" evidence="1">
    <location>
        <begin position="292"/>
        <end position="508"/>
    </location>
</feature>
<proteinExistence type="predicted"/>
<feature type="compositionally biased region" description="Polar residues" evidence="1">
    <location>
        <begin position="534"/>
        <end position="545"/>
    </location>
</feature>
<feature type="region of interest" description="Disordered" evidence="1">
    <location>
        <begin position="524"/>
        <end position="582"/>
    </location>
</feature>
<reference evidence="2 3" key="1">
    <citation type="submission" date="2016-12" db="EMBL/GenBank/DDBJ databases">
        <title>The genomes of Aspergillus section Nigri reveals drivers in fungal speciation.</title>
        <authorList>
            <consortium name="DOE Joint Genome Institute"/>
            <person name="Vesth T.C."/>
            <person name="Nybo J."/>
            <person name="Theobald S."/>
            <person name="Brandl J."/>
            <person name="Frisvad J.C."/>
            <person name="Nielsen K.F."/>
            <person name="Lyhne E.K."/>
            <person name="Kogle M.E."/>
            <person name="Kuo A."/>
            <person name="Riley R."/>
            <person name="Clum A."/>
            <person name="Nolan M."/>
            <person name="Lipzen A."/>
            <person name="Salamov A."/>
            <person name="Henrissat B."/>
            <person name="Wiebenga A."/>
            <person name="De Vries R.P."/>
            <person name="Grigoriev I.V."/>
            <person name="Mortensen U.H."/>
            <person name="Andersen M.R."/>
            <person name="Baker S.E."/>
        </authorList>
    </citation>
    <scope>NUCLEOTIDE SEQUENCE [LARGE SCALE GENOMIC DNA]</scope>
    <source>
        <strain evidence="2 3">CBS 117.55</strain>
    </source>
</reference>
<feature type="compositionally biased region" description="Basic and acidic residues" evidence="1">
    <location>
        <begin position="465"/>
        <end position="486"/>
    </location>
</feature>
<accession>A0A317WJD4</accession>
<feature type="compositionally biased region" description="Basic and acidic residues" evidence="1">
    <location>
        <begin position="765"/>
        <end position="778"/>
    </location>
</feature>
<feature type="region of interest" description="Disordered" evidence="1">
    <location>
        <begin position="15"/>
        <end position="106"/>
    </location>
</feature>
<feature type="compositionally biased region" description="Basic and acidic residues" evidence="1">
    <location>
        <begin position="551"/>
        <end position="577"/>
    </location>
</feature>
<evidence type="ECO:0000256" key="1">
    <source>
        <dbReference type="SAM" id="MobiDB-lite"/>
    </source>
</evidence>
<feature type="compositionally biased region" description="Polar residues" evidence="1">
    <location>
        <begin position="292"/>
        <end position="307"/>
    </location>
</feature>
<evidence type="ECO:0000313" key="3">
    <source>
        <dbReference type="Proteomes" id="UP000247233"/>
    </source>
</evidence>
<feature type="compositionally biased region" description="Polar residues" evidence="1">
    <location>
        <begin position="644"/>
        <end position="667"/>
    </location>
</feature>
<dbReference type="GeneID" id="37060971"/>
<protein>
    <submittedName>
        <fullName evidence="2">Uncharacterized protein</fullName>
    </submittedName>
</protein>
<dbReference type="OrthoDB" id="4226789at2759"/>
<keyword evidence="3" id="KW-1185">Reference proteome</keyword>
<organism evidence="2 3">
    <name type="scientific">Aspergillus heteromorphus CBS 117.55</name>
    <dbReference type="NCBI Taxonomy" id="1448321"/>
    <lineage>
        <taxon>Eukaryota</taxon>
        <taxon>Fungi</taxon>
        <taxon>Dikarya</taxon>
        <taxon>Ascomycota</taxon>
        <taxon>Pezizomycotina</taxon>
        <taxon>Eurotiomycetes</taxon>
        <taxon>Eurotiomycetidae</taxon>
        <taxon>Eurotiales</taxon>
        <taxon>Aspergillaceae</taxon>
        <taxon>Aspergillus</taxon>
        <taxon>Aspergillus subgen. Circumdati</taxon>
    </lineage>
</organism>
<dbReference type="VEuPathDB" id="FungiDB:BO70DRAFT_222261"/>
<comment type="caution">
    <text evidence="2">The sequence shown here is derived from an EMBL/GenBank/DDBJ whole genome shotgun (WGS) entry which is preliminary data.</text>
</comment>
<gene>
    <name evidence="2" type="ORF">BO70DRAFT_222261</name>
</gene>
<feature type="region of interest" description="Disordered" evidence="1">
    <location>
        <begin position="726"/>
        <end position="805"/>
    </location>
</feature>
<feature type="compositionally biased region" description="Polar residues" evidence="1">
    <location>
        <begin position="398"/>
        <end position="432"/>
    </location>
</feature>
<evidence type="ECO:0000313" key="2">
    <source>
        <dbReference type="EMBL" id="PWY86165.1"/>
    </source>
</evidence>
<dbReference type="AlphaFoldDB" id="A0A317WJD4"/>
<dbReference type="EMBL" id="MSFL01000008">
    <property type="protein sequence ID" value="PWY86165.1"/>
    <property type="molecule type" value="Genomic_DNA"/>
</dbReference>
<feature type="compositionally biased region" description="Basic and acidic residues" evidence="1">
    <location>
        <begin position="726"/>
        <end position="735"/>
    </location>
</feature>
<dbReference type="RefSeq" id="XP_025400717.1">
    <property type="nucleotide sequence ID" value="XM_025538734.1"/>
</dbReference>
<feature type="compositionally biased region" description="Basic and acidic residues" evidence="1">
    <location>
        <begin position="39"/>
        <end position="51"/>
    </location>
</feature>
<dbReference type="Proteomes" id="UP000247233">
    <property type="component" value="Unassembled WGS sequence"/>
</dbReference>
<feature type="region of interest" description="Disordered" evidence="1">
    <location>
        <begin position="618"/>
        <end position="671"/>
    </location>
</feature>